<feature type="region of interest" description="Disordered" evidence="2">
    <location>
        <begin position="1447"/>
        <end position="1472"/>
    </location>
</feature>
<organism evidence="4 5">
    <name type="scientific">Symbiodinium necroappetens</name>
    <dbReference type="NCBI Taxonomy" id="1628268"/>
    <lineage>
        <taxon>Eukaryota</taxon>
        <taxon>Sar</taxon>
        <taxon>Alveolata</taxon>
        <taxon>Dinophyceae</taxon>
        <taxon>Suessiales</taxon>
        <taxon>Symbiodiniaceae</taxon>
        <taxon>Symbiodinium</taxon>
    </lineage>
</organism>
<feature type="transmembrane region" description="Helical" evidence="3">
    <location>
        <begin position="1501"/>
        <end position="1522"/>
    </location>
</feature>
<feature type="transmembrane region" description="Helical" evidence="3">
    <location>
        <begin position="912"/>
        <end position="932"/>
    </location>
</feature>
<feature type="region of interest" description="Disordered" evidence="2">
    <location>
        <begin position="99"/>
        <end position="127"/>
    </location>
</feature>
<feature type="compositionally biased region" description="Polar residues" evidence="2">
    <location>
        <begin position="1449"/>
        <end position="1467"/>
    </location>
</feature>
<keyword evidence="3" id="KW-0812">Transmembrane</keyword>
<feature type="transmembrane region" description="Helical" evidence="3">
    <location>
        <begin position="815"/>
        <end position="836"/>
    </location>
</feature>
<feature type="transmembrane region" description="Helical" evidence="3">
    <location>
        <begin position="310"/>
        <end position="335"/>
    </location>
</feature>
<feature type="region of interest" description="Disordered" evidence="2">
    <location>
        <begin position="1"/>
        <end position="49"/>
    </location>
</feature>
<feature type="transmembrane region" description="Helical" evidence="3">
    <location>
        <begin position="1743"/>
        <end position="1765"/>
    </location>
</feature>
<dbReference type="OrthoDB" id="420498at2759"/>
<keyword evidence="3" id="KW-1133">Transmembrane helix</keyword>
<name>A0A812THN6_9DINO</name>
<feature type="coiled-coil region" evidence="1">
    <location>
        <begin position="1415"/>
        <end position="1446"/>
    </location>
</feature>
<feature type="transmembrane region" description="Helical" evidence="3">
    <location>
        <begin position="1598"/>
        <end position="1618"/>
    </location>
</feature>
<feature type="coiled-coil region" evidence="1">
    <location>
        <begin position="65"/>
        <end position="96"/>
    </location>
</feature>
<feature type="region of interest" description="Disordered" evidence="2">
    <location>
        <begin position="761"/>
        <end position="786"/>
    </location>
</feature>
<feature type="compositionally biased region" description="Basic and acidic residues" evidence="2">
    <location>
        <begin position="117"/>
        <end position="127"/>
    </location>
</feature>
<proteinExistence type="predicted"/>
<evidence type="ECO:0000256" key="1">
    <source>
        <dbReference type="SAM" id="Coils"/>
    </source>
</evidence>
<protein>
    <submittedName>
        <fullName evidence="4">Uncharacterized protein</fullName>
    </submittedName>
</protein>
<feature type="transmembrane region" description="Helical" evidence="3">
    <location>
        <begin position="1053"/>
        <end position="1075"/>
    </location>
</feature>
<feature type="transmembrane region" description="Helical" evidence="3">
    <location>
        <begin position="970"/>
        <end position="995"/>
    </location>
</feature>
<evidence type="ECO:0000313" key="4">
    <source>
        <dbReference type="EMBL" id="CAE7536109.1"/>
    </source>
</evidence>
<keyword evidence="5" id="KW-1185">Reference proteome</keyword>
<dbReference type="Proteomes" id="UP000601435">
    <property type="component" value="Unassembled WGS sequence"/>
</dbReference>
<dbReference type="EMBL" id="CAJNJA010025019">
    <property type="protein sequence ID" value="CAE7536109.1"/>
    <property type="molecule type" value="Genomic_DNA"/>
</dbReference>
<evidence type="ECO:0000256" key="3">
    <source>
        <dbReference type="SAM" id="Phobius"/>
    </source>
</evidence>
<evidence type="ECO:0000256" key="2">
    <source>
        <dbReference type="SAM" id="MobiDB-lite"/>
    </source>
</evidence>
<sequence>SHFAQADAAGGAGTPGKFRPAAAMPAPSIPGSASGKHLAGDPEEESNLEASEFRSIAIEVPGGHVQEVEEGLQRLRQQFEAEIQSITARLGNVEKQLGVSEMPSPNFQSRSPNSSAERVETVKTEDRSTPVHFEESAWNIPLVLGLADVGWFDNVFAVLLVLLNLLMQGSFSQILLSEYFMGEPFETNLQSAKTWRTSIAHDSRYLDLAGTSLVSRVCAGDGSLILSTVQATLIEQINDFLGLQATEFDFNFWQPGTLLCMLCILLWSLCVYKEFRKIWHALEAAATIPKASATDFRDNTIHCLSWGRALALLITYIIRAGIASVLLVAGILWLARTTSIEELMLNSVALNAILDVDEFLFEGMTPIKLQHAVRSVEPISVKYSHRRSQVESMVHFLAVLATVLASYLFLLVPLCETMMTVKRELCDGQRNFVVAYNTETQVSWGMDTEDIATVRASYELSPVERAVMAYKGTPSSLQDDWPRTIYFSDNRRTFNTDLARTVTNLGEQFPFCMETTVLVETGQLHQDPALQPIVELFFRNAASALGRPYATTCAELADLCSLPDARLLRVTCGQTCGCTDPVSSAWHKVTPMGCSGTCLAEARAKLHSLPCDDDVINDAGWQAFWHEYEGAIIGHYGEGDFLAHGCAVLQTLPSEILTVWLPGWTSVTFARRFAELLPKQLLKQHVFLTSFDVLEPEKSTLLRIANLCGKMLANLGHGTEGYHVPGGHIHEVEDGLRQLRQQFEAEIQSLTARLGTVERQLGVSETQNPTSQDASPDSCSADEMEGRSTPVRFEESAWNIPLVLGLADVGWFDNVFAVLLVLLNLLMQGSFSQILLSEYFMGEPFETNLQSAKTWRTSIAHDSRYLDLAGTSLVSRVCAGDGSLILSTVQATLVEQINDFLGLQETEFAFNFWQPGTLLCMLCILLWSLCVYKELRKIWHALEAAATLPKASATDFRDNTIHCLSWGRALALLITYIIRASIASVLLVAGILWLARTTSIEELMLNSVALNAILDVDEFLFEGMTPIKLQHAIRSVEPISVKYSHRRSQVESMVHFLAVLATVLASYLFLLVPLCETMMTVKRELCDGQRDFVVAYNTETQVSWGLRTEDIATVRASYELSPIERAVMSYKGTPSSFEEDWARTIYFGNRRTFTADVALSIENLGNQFPFCMETVVLLETGSLHQDPALQPIAENFLRNAASALGRPTATTCAELADLCGLPDARLLRVTCGQTCGCTDPVSSAWHRVQPQGCTETCLAEAELKLQNISCDDVIHDAGWHSFWHEYQDAIIGFYGESVTRTQFFGQINYTAQTFLSQGCTVMQTLPTELLTGVSWCDGQPQLFRPLASMCPVQCGCRDGVGQEKLERLRRVPTMPTPAIPSPGSNRQLFADPEVESNLEASEFRSIAIEVPRGHIQEVEDGLRQLRQQFEAEIQSLTARLGTVERQLGVSETQNPTSQDASPDSCSANEMEGRSTPVRFEESAWNIPLVLGLADVGWFDNVFAVLLVLLNLLMQGSFSQILLSEYFMGEPFETNLQSAKTWRTSIAHDSRYLDLAGTSLVSRVCAGDGSLILSTVQATLVEQINDFLGLQETEFAFNFWQPGTLLCMLCILLWSLCVYKDASHELRKIWHALEAAATLPKASATDFRDNTIHCLSWGRALALLITYIIRAGIASVLLVAGILWLARTTSIEELMLNSVALNAILDVDEFLFEGMTPIKLQHAIRSVEPISVKYSHRRSQVESMVHFLAVLATVLASYLFLLVPLCETMMTVKRELCDGQRDFVVAYSTETQISWGLETEAIEKVRDAYELSPIEQAVMSHKSTPSSQSQDWPWTIMFSVNRRAFNADIDRSTSNLGTLFPFCVETAVLKETGPLHQDPALQPVMGSIVRNAAASLGRSNATTCAELADLCSMSDARLLRVACGETCGCTDLRSSAWHKVEAQGCSKRCLAEAELKLQTISCDDVIDDAGWQAFWHQYEDVLIGYYGEGIALTTLFALANDTAQGFLSSGCQFMETVPSELLTGVSWCDGHPQLFRPLASMCPVQCGCRDGRASPLPNGLPSYCPSSCSNSTPS</sequence>
<comment type="caution">
    <text evidence="4">The sequence shown here is derived from an EMBL/GenBank/DDBJ whole genome shotgun (WGS) entry which is preliminary data.</text>
</comment>
<feature type="coiled-coil region" evidence="1">
    <location>
        <begin position="733"/>
        <end position="760"/>
    </location>
</feature>
<feature type="non-terminal residue" evidence="4">
    <location>
        <position position="2073"/>
    </location>
</feature>
<keyword evidence="1" id="KW-0175">Coiled coil</keyword>
<evidence type="ECO:0000313" key="5">
    <source>
        <dbReference type="Proteomes" id="UP000601435"/>
    </source>
</evidence>
<gene>
    <name evidence="4" type="ORF">SNEC2469_LOCUS15415</name>
</gene>
<feature type="transmembrane region" description="Helical" evidence="3">
    <location>
        <begin position="252"/>
        <end position="272"/>
    </location>
</feature>
<feature type="compositionally biased region" description="Polar residues" evidence="2">
    <location>
        <begin position="103"/>
        <end position="116"/>
    </location>
</feature>
<reference evidence="4" key="1">
    <citation type="submission" date="2021-02" db="EMBL/GenBank/DDBJ databases">
        <authorList>
            <person name="Dougan E. K."/>
            <person name="Rhodes N."/>
            <person name="Thang M."/>
            <person name="Chan C."/>
        </authorList>
    </citation>
    <scope>NUCLEOTIDE SEQUENCE</scope>
</reference>
<accession>A0A812THN6</accession>
<feature type="compositionally biased region" description="Polar residues" evidence="2">
    <location>
        <begin position="763"/>
        <end position="778"/>
    </location>
</feature>
<feature type="transmembrane region" description="Helical" evidence="3">
    <location>
        <begin position="1660"/>
        <end position="1685"/>
    </location>
</feature>
<keyword evidence="3" id="KW-0472">Membrane</keyword>
<feature type="transmembrane region" description="Helical" evidence="3">
    <location>
        <begin position="393"/>
        <end position="415"/>
    </location>
</feature>